<sequence>MLRKVTPSSKHEPSMEHSSCSTSFLIVNEHKVDASDDVPAPGKPCITGKEAGMIIHKYVFNL</sequence>
<dbReference type="Proteomes" id="UP000479710">
    <property type="component" value="Unassembled WGS sequence"/>
</dbReference>
<accession>A0A6G1CVM3</accession>
<evidence type="ECO:0000313" key="3">
    <source>
        <dbReference type="Proteomes" id="UP000479710"/>
    </source>
</evidence>
<dbReference type="AlphaFoldDB" id="A0A6G1CVM3"/>
<reference evidence="2 3" key="1">
    <citation type="submission" date="2019-11" db="EMBL/GenBank/DDBJ databases">
        <title>Whole genome sequence of Oryza granulata.</title>
        <authorList>
            <person name="Li W."/>
        </authorList>
    </citation>
    <scope>NUCLEOTIDE SEQUENCE [LARGE SCALE GENOMIC DNA]</scope>
    <source>
        <strain evidence="3">cv. Menghai</strain>
        <tissue evidence="2">Leaf</tissue>
    </source>
</reference>
<gene>
    <name evidence="2" type="ORF">E2562_031832</name>
</gene>
<evidence type="ECO:0000313" key="2">
    <source>
        <dbReference type="EMBL" id="KAF0904109.1"/>
    </source>
</evidence>
<comment type="caution">
    <text evidence="2">The sequence shown here is derived from an EMBL/GenBank/DDBJ whole genome shotgun (WGS) entry which is preliminary data.</text>
</comment>
<evidence type="ECO:0000256" key="1">
    <source>
        <dbReference type="SAM" id="MobiDB-lite"/>
    </source>
</evidence>
<keyword evidence="3" id="KW-1185">Reference proteome</keyword>
<dbReference type="EMBL" id="SPHZ02000008">
    <property type="protein sequence ID" value="KAF0904109.1"/>
    <property type="molecule type" value="Genomic_DNA"/>
</dbReference>
<feature type="region of interest" description="Disordered" evidence="1">
    <location>
        <begin position="1"/>
        <end position="21"/>
    </location>
</feature>
<proteinExistence type="predicted"/>
<protein>
    <submittedName>
        <fullName evidence="2">Uncharacterized protein</fullName>
    </submittedName>
</protein>
<organism evidence="2 3">
    <name type="scientific">Oryza meyeriana var. granulata</name>
    <dbReference type="NCBI Taxonomy" id="110450"/>
    <lineage>
        <taxon>Eukaryota</taxon>
        <taxon>Viridiplantae</taxon>
        <taxon>Streptophyta</taxon>
        <taxon>Embryophyta</taxon>
        <taxon>Tracheophyta</taxon>
        <taxon>Spermatophyta</taxon>
        <taxon>Magnoliopsida</taxon>
        <taxon>Liliopsida</taxon>
        <taxon>Poales</taxon>
        <taxon>Poaceae</taxon>
        <taxon>BOP clade</taxon>
        <taxon>Oryzoideae</taxon>
        <taxon>Oryzeae</taxon>
        <taxon>Oryzinae</taxon>
        <taxon>Oryza</taxon>
        <taxon>Oryza meyeriana</taxon>
    </lineage>
</organism>
<name>A0A6G1CVM3_9ORYZ</name>